<keyword evidence="5 10" id="KW-0547">Nucleotide-binding</keyword>
<dbReference type="SUPFAM" id="SSF52540">
    <property type="entry name" value="P-loop containing nucleoside triphosphate hydrolases"/>
    <property type="match status" value="1"/>
</dbReference>
<dbReference type="GO" id="GO:0042802">
    <property type="term" value="F:identical protein binding"/>
    <property type="evidence" value="ECO:0007669"/>
    <property type="project" value="UniProtKB-ARBA"/>
</dbReference>
<dbReference type="InterPro" id="IPR031168">
    <property type="entry name" value="G_TrmE"/>
</dbReference>
<feature type="binding site" evidence="10">
    <location>
        <position position="459"/>
    </location>
    <ligand>
        <name>(6S)-5-formyl-5,6,7,8-tetrahydrofolate</name>
        <dbReference type="ChEBI" id="CHEBI:57457"/>
    </ligand>
</feature>
<accession>A0A1M6HYY7</accession>
<feature type="binding site" evidence="10">
    <location>
        <position position="255"/>
    </location>
    <ligand>
        <name>K(+)</name>
        <dbReference type="ChEBI" id="CHEBI:29103"/>
    </ligand>
</feature>
<evidence type="ECO:0000259" key="12">
    <source>
        <dbReference type="PROSITE" id="PS51709"/>
    </source>
</evidence>
<name>A0A1M6HYY7_9FIRM</name>
<dbReference type="GO" id="GO:0030488">
    <property type="term" value="P:tRNA methylation"/>
    <property type="evidence" value="ECO:0007669"/>
    <property type="project" value="TreeGrafter"/>
</dbReference>
<dbReference type="NCBIfam" id="NF003661">
    <property type="entry name" value="PRK05291.1-3"/>
    <property type="match status" value="1"/>
</dbReference>
<evidence type="ECO:0000256" key="6">
    <source>
        <dbReference type="ARBA" id="ARBA00022801"/>
    </source>
</evidence>
<dbReference type="CDD" id="cd04164">
    <property type="entry name" value="trmE"/>
    <property type="match status" value="1"/>
</dbReference>
<comment type="function">
    <text evidence="10">Exhibits a very high intrinsic GTPase hydrolysis rate. Involved in the addition of a carboxymethylaminomethyl (cmnm) group at the wobble position (U34) of certain tRNAs, forming tRNA-cmnm(5)s(2)U34.</text>
</comment>
<evidence type="ECO:0000313" key="14">
    <source>
        <dbReference type="Proteomes" id="UP000184442"/>
    </source>
</evidence>
<dbReference type="GO" id="GO:0046872">
    <property type="term" value="F:metal ion binding"/>
    <property type="evidence" value="ECO:0007669"/>
    <property type="project" value="UniProtKB-KW"/>
</dbReference>
<keyword evidence="7 10" id="KW-0460">Magnesium</keyword>
<dbReference type="GO" id="GO:0003924">
    <property type="term" value="F:GTPase activity"/>
    <property type="evidence" value="ECO:0007669"/>
    <property type="project" value="UniProtKB-UniRule"/>
</dbReference>
<evidence type="ECO:0000256" key="1">
    <source>
        <dbReference type="ARBA" id="ARBA00011043"/>
    </source>
</evidence>
<feature type="binding site" evidence="10">
    <location>
        <begin position="250"/>
        <end position="256"/>
    </location>
    <ligand>
        <name>GTP</name>
        <dbReference type="ChEBI" id="CHEBI:37565"/>
    </ligand>
</feature>
<protein>
    <recommendedName>
        <fullName evidence="10">tRNA modification GTPase MnmE</fullName>
        <ecNumber evidence="10">3.6.-.-</ecNumber>
    </recommendedName>
</protein>
<dbReference type="NCBIfam" id="TIGR00231">
    <property type="entry name" value="small_GTP"/>
    <property type="match status" value="1"/>
</dbReference>
<feature type="binding site" evidence="10">
    <location>
        <position position="235"/>
    </location>
    <ligand>
        <name>Mg(2+)</name>
        <dbReference type="ChEBI" id="CHEBI:18420"/>
    </ligand>
</feature>
<feature type="domain" description="TrmE-type G" evidence="12">
    <location>
        <begin position="221"/>
        <end position="380"/>
    </location>
</feature>
<evidence type="ECO:0000313" key="13">
    <source>
        <dbReference type="EMBL" id="SHJ27402.1"/>
    </source>
</evidence>
<keyword evidence="14" id="KW-1185">Reference proteome</keyword>
<dbReference type="InterPro" id="IPR006073">
    <property type="entry name" value="GTP-bd"/>
</dbReference>
<keyword evidence="8 10" id="KW-0630">Potassium</keyword>
<dbReference type="EC" id="3.6.-.-" evidence="10"/>
<evidence type="ECO:0000256" key="11">
    <source>
        <dbReference type="RuleBase" id="RU003313"/>
    </source>
</evidence>
<proteinExistence type="inferred from homology"/>
<dbReference type="PRINTS" id="PR00326">
    <property type="entry name" value="GTP1OBG"/>
</dbReference>
<dbReference type="InterPro" id="IPR004520">
    <property type="entry name" value="GTPase_MnmE"/>
</dbReference>
<dbReference type="InterPro" id="IPR025867">
    <property type="entry name" value="MnmE_helical"/>
</dbReference>
<gene>
    <name evidence="10" type="primary">mnmE</name>
    <name evidence="10" type="synonym">trmE</name>
    <name evidence="13" type="ORF">SAMN02745176_03000</name>
</gene>
<dbReference type="Gene3D" id="3.30.1360.120">
    <property type="entry name" value="Probable tRNA modification gtpase trme, domain 1"/>
    <property type="match status" value="1"/>
</dbReference>
<dbReference type="InterPro" id="IPR018948">
    <property type="entry name" value="GTP-bd_TrmE_N"/>
</dbReference>
<comment type="cofactor">
    <cofactor evidence="10">
        <name>K(+)</name>
        <dbReference type="ChEBI" id="CHEBI:29103"/>
    </cofactor>
    <text evidence="10">Binds 1 potassium ion per subunit.</text>
</comment>
<keyword evidence="6 10" id="KW-0378">Hydrolase</keyword>
<feature type="binding site" evidence="10">
    <location>
        <position position="125"/>
    </location>
    <ligand>
        <name>(6S)-5-formyl-5,6,7,8-tetrahydrofolate</name>
        <dbReference type="ChEBI" id="CHEBI:57457"/>
    </ligand>
</feature>
<evidence type="ECO:0000256" key="10">
    <source>
        <dbReference type="HAMAP-Rule" id="MF_00379"/>
    </source>
</evidence>
<dbReference type="Gene3D" id="3.40.50.300">
    <property type="entry name" value="P-loop containing nucleotide triphosphate hydrolases"/>
    <property type="match status" value="1"/>
</dbReference>
<dbReference type="CDD" id="cd14858">
    <property type="entry name" value="TrmE_N"/>
    <property type="match status" value="1"/>
</dbReference>
<keyword evidence="4 10" id="KW-0479">Metal-binding</keyword>
<keyword evidence="9 10" id="KW-0342">GTP-binding</keyword>
<dbReference type="FunFam" id="3.40.50.300:FF:000494">
    <property type="entry name" value="tRNA modification GTPase MnmE"/>
    <property type="match status" value="1"/>
</dbReference>
<dbReference type="RefSeq" id="WP_073027109.1">
    <property type="nucleotide sequence ID" value="NZ_FQZS01000025.1"/>
</dbReference>
<keyword evidence="3 10" id="KW-0819">tRNA processing</keyword>
<evidence type="ECO:0000256" key="2">
    <source>
        <dbReference type="ARBA" id="ARBA00022490"/>
    </source>
</evidence>
<dbReference type="FunFam" id="3.30.1360.120:FF:000003">
    <property type="entry name" value="tRNA modification GTPase MnmE"/>
    <property type="match status" value="1"/>
</dbReference>
<sequence length="459" mass="50456">MLDDTIAAVGTAPGEAGIGIIRLSGKRSQDILGQIFRGKKAKDVNEMPSRYMSYGFIYDEEGKKIDEVLAVIMRAPYSYTGEDVVEIHCHGGVISIRKIMELVLKKGARLAEAGEFTKRGFLNGRIDLAQSEAVIDIITAKTDEGLENAVNQLQGELSLKVKEVMDKLMSMLAHIEASIDFPEHDIEEVTSENLKSQGNEALGILKELQDTYYEGKIQREGLSTAIIGRPNVGKSSLLNLLLRENRAIVTDIPGTTRDIIEEYLNVKGVLIKLIDTAGLRETEDVVEKIGVEKTKEALNRADLVIFIVDASKKLTEEDMAIASMIKQKKVIVAANKIDAGIEADLEALGEIFDGHNIIKMSVKDKKGIDLLEEAIYNTAYSGNVKSKSSAVVSNIRHKSLIDKAVDSIEKAMEAIDEGIPVDLISVDIKDAWRYLGEITGDTVEEDIITEIFSRFCIGK</sequence>
<dbReference type="Gene3D" id="1.20.120.430">
    <property type="entry name" value="tRNA modification GTPase MnmE domain 2"/>
    <property type="match status" value="1"/>
</dbReference>
<dbReference type="InterPro" id="IPR027368">
    <property type="entry name" value="MnmE_dom2"/>
</dbReference>
<evidence type="ECO:0000256" key="8">
    <source>
        <dbReference type="ARBA" id="ARBA00022958"/>
    </source>
</evidence>
<dbReference type="PANTHER" id="PTHR42714">
    <property type="entry name" value="TRNA MODIFICATION GTPASE GTPBP3"/>
    <property type="match status" value="1"/>
</dbReference>
<feature type="binding site" evidence="10">
    <location>
        <position position="86"/>
    </location>
    <ligand>
        <name>(6S)-5-formyl-5,6,7,8-tetrahydrofolate</name>
        <dbReference type="ChEBI" id="CHEBI:57457"/>
    </ligand>
</feature>
<dbReference type="InterPro" id="IPR027266">
    <property type="entry name" value="TrmE/GcvT-like"/>
</dbReference>
<feature type="binding site" evidence="10">
    <location>
        <begin position="275"/>
        <end position="278"/>
    </location>
    <ligand>
        <name>GTP</name>
        <dbReference type="ChEBI" id="CHEBI:37565"/>
    </ligand>
</feature>
<feature type="binding site" evidence="10">
    <location>
        <position position="250"/>
    </location>
    <ligand>
        <name>K(+)</name>
        <dbReference type="ChEBI" id="CHEBI:29103"/>
    </ligand>
</feature>
<organism evidence="13 14">
    <name type="scientific">Lutispora thermophila DSM 19022</name>
    <dbReference type="NCBI Taxonomy" id="1122184"/>
    <lineage>
        <taxon>Bacteria</taxon>
        <taxon>Bacillati</taxon>
        <taxon>Bacillota</taxon>
        <taxon>Clostridia</taxon>
        <taxon>Lutisporales</taxon>
        <taxon>Lutisporaceae</taxon>
        <taxon>Lutispora</taxon>
    </lineage>
</organism>
<dbReference type="Pfam" id="PF01926">
    <property type="entry name" value="MMR_HSR1"/>
    <property type="match status" value="1"/>
</dbReference>
<dbReference type="NCBIfam" id="TIGR00450">
    <property type="entry name" value="mnmE_trmE_thdF"/>
    <property type="match status" value="1"/>
</dbReference>
<feature type="binding site" evidence="10">
    <location>
        <begin position="231"/>
        <end position="236"/>
    </location>
    <ligand>
        <name>GTP</name>
        <dbReference type="ChEBI" id="CHEBI:37565"/>
    </ligand>
</feature>
<dbReference type="PANTHER" id="PTHR42714:SF2">
    <property type="entry name" value="TRNA MODIFICATION GTPASE GTPBP3, MITOCHONDRIAL"/>
    <property type="match status" value="1"/>
</dbReference>
<dbReference type="GO" id="GO:0005525">
    <property type="term" value="F:GTP binding"/>
    <property type="evidence" value="ECO:0007669"/>
    <property type="project" value="UniProtKB-UniRule"/>
</dbReference>
<keyword evidence="2 10" id="KW-0963">Cytoplasm</keyword>
<feature type="binding site" evidence="10">
    <location>
        <position position="22"/>
    </location>
    <ligand>
        <name>(6S)-5-formyl-5,6,7,8-tetrahydrofolate</name>
        <dbReference type="ChEBI" id="CHEBI:57457"/>
    </ligand>
</feature>
<evidence type="ECO:0000256" key="4">
    <source>
        <dbReference type="ARBA" id="ARBA00022723"/>
    </source>
</evidence>
<dbReference type="PROSITE" id="PS51709">
    <property type="entry name" value="G_TRME"/>
    <property type="match status" value="1"/>
</dbReference>
<dbReference type="GO" id="GO:0002098">
    <property type="term" value="P:tRNA wobble uridine modification"/>
    <property type="evidence" value="ECO:0007669"/>
    <property type="project" value="TreeGrafter"/>
</dbReference>
<dbReference type="HAMAP" id="MF_00379">
    <property type="entry name" value="GTPase_MnmE"/>
    <property type="match status" value="1"/>
</dbReference>
<dbReference type="OrthoDB" id="9805918at2"/>
<dbReference type="InterPro" id="IPR005225">
    <property type="entry name" value="Small_GTP-bd"/>
</dbReference>
<feature type="binding site" evidence="10">
    <location>
        <position position="256"/>
    </location>
    <ligand>
        <name>Mg(2+)</name>
        <dbReference type="ChEBI" id="CHEBI:18420"/>
    </ligand>
</feature>
<dbReference type="GO" id="GO:0005829">
    <property type="term" value="C:cytosol"/>
    <property type="evidence" value="ECO:0007669"/>
    <property type="project" value="TreeGrafter"/>
</dbReference>
<comment type="similarity">
    <text evidence="1 10 11">Belongs to the TRAFAC class TrmE-Era-EngA-EngB-Septin-like GTPase superfamily. TrmE GTPase family.</text>
</comment>
<comment type="subcellular location">
    <subcellularLocation>
        <location evidence="10">Cytoplasm</location>
    </subcellularLocation>
</comment>
<comment type="subunit">
    <text evidence="10">Homodimer. Heterotetramer of two MnmE and two MnmG subunits.</text>
</comment>
<dbReference type="STRING" id="1122184.SAMN02745176_03000"/>
<feature type="binding site" evidence="10">
    <location>
        <position position="252"/>
    </location>
    <ligand>
        <name>K(+)</name>
        <dbReference type="ChEBI" id="CHEBI:29103"/>
    </ligand>
</feature>
<dbReference type="InterPro" id="IPR027417">
    <property type="entry name" value="P-loop_NTPase"/>
</dbReference>
<comment type="caution">
    <text evidence="10">Lacks conserved residue(s) required for the propagation of feature annotation.</text>
</comment>
<evidence type="ECO:0000256" key="7">
    <source>
        <dbReference type="ARBA" id="ARBA00022842"/>
    </source>
</evidence>
<dbReference type="Pfam" id="PF12631">
    <property type="entry name" value="MnmE_helical"/>
    <property type="match status" value="1"/>
</dbReference>
<evidence type="ECO:0000256" key="9">
    <source>
        <dbReference type="ARBA" id="ARBA00023134"/>
    </source>
</evidence>
<dbReference type="Pfam" id="PF10396">
    <property type="entry name" value="TrmE_N"/>
    <property type="match status" value="1"/>
</dbReference>
<dbReference type="Proteomes" id="UP000184442">
    <property type="component" value="Unassembled WGS sequence"/>
</dbReference>
<reference evidence="13 14" key="1">
    <citation type="submission" date="2016-11" db="EMBL/GenBank/DDBJ databases">
        <authorList>
            <person name="Jaros S."/>
            <person name="Januszkiewicz K."/>
            <person name="Wedrychowicz H."/>
        </authorList>
    </citation>
    <scope>NUCLEOTIDE SEQUENCE [LARGE SCALE GENOMIC DNA]</scope>
    <source>
        <strain evidence="13 14">DSM 19022</strain>
    </source>
</reference>
<evidence type="ECO:0000256" key="3">
    <source>
        <dbReference type="ARBA" id="ARBA00022694"/>
    </source>
</evidence>
<dbReference type="EMBL" id="FQZS01000025">
    <property type="protein sequence ID" value="SHJ27402.1"/>
    <property type="molecule type" value="Genomic_DNA"/>
</dbReference>
<evidence type="ECO:0000256" key="5">
    <source>
        <dbReference type="ARBA" id="ARBA00022741"/>
    </source>
</evidence>
<dbReference type="AlphaFoldDB" id="A0A1M6HYY7"/>
<feature type="binding site" evidence="10">
    <location>
        <position position="231"/>
    </location>
    <ligand>
        <name>K(+)</name>
        <dbReference type="ChEBI" id="CHEBI:29103"/>
    </ligand>
</feature>